<dbReference type="GO" id="GO:0020037">
    <property type="term" value="F:heme binding"/>
    <property type="evidence" value="ECO:0007669"/>
    <property type="project" value="InterPro"/>
</dbReference>
<dbReference type="RefSeq" id="WP_201676659.1">
    <property type="nucleotide sequence ID" value="NZ_JAEQNE010000007.1"/>
</dbReference>
<comment type="caution">
    <text evidence="7">The sequence shown here is derived from an EMBL/GenBank/DDBJ whole genome shotgun (WGS) entry which is preliminary data.</text>
</comment>
<evidence type="ECO:0000256" key="2">
    <source>
        <dbReference type="ARBA" id="ARBA00022723"/>
    </source>
</evidence>
<dbReference type="PROSITE" id="PS51007">
    <property type="entry name" value="CYTC"/>
    <property type="match status" value="1"/>
</dbReference>
<protein>
    <submittedName>
        <fullName evidence="7">Cytochrome c</fullName>
    </submittedName>
</protein>
<feature type="signal peptide" evidence="5">
    <location>
        <begin position="1"/>
        <end position="18"/>
    </location>
</feature>
<keyword evidence="5" id="KW-0732">Signal</keyword>
<dbReference type="AlphaFoldDB" id="A0A936Z5A7"/>
<dbReference type="Gene3D" id="1.10.760.10">
    <property type="entry name" value="Cytochrome c-like domain"/>
    <property type="match status" value="1"/>
</dbReference>
<gene>
    <name evidence="7" type="ORF">JJ685_22800</name>
</gene>
<evidence type="ECO:0000313" key="8">
    <source>
        <dbReference type="Proteomes" id="UP000599109"/>
    </source>
</evidence>
<dbReference type="Pfam" id="PF13442">
    <property type="entry name" value="Cytochrome_CBB3"/>
    <property type="match status" value="1"/>
</dbReference>
<evidence type="ECO:0000256" key="5">
    <source>
        <dbReference type="SAM" id="SignalP"/>
    </source>
</evidence>
<proteinExistence type="predicted"/>
<keyword evidence="3 4" id="KW-0408">Iron</keyword>
<evidence type="ECO:0000256" key="4">
    <source>
        <dbReference type="PROSITE-ProRule" id="PRU00433"/>
    </source>
</evidence>
<name>A0A936Z5A7_9BURK</name>
<dbReference type="InterPro" id="IPR036909">
    <property type="entry name" value="Cyt_c-like_dom_sf"/>
</dbReference>
<keyword evidence="1 4" id="KW-0349">Heme</keyword>
<feature type="domain" description="Cytochrome c" evidence="6">
    <location>
        <begin position="21"/>
        <end position="99"/>
    </location>
</feature>
<accession>A0A936Z5A7</accession>
<evidence type="ECO:0000256" key="3">
    <source>
        <dbReference type="ARBA" id="ARBA00023004"/>
    </source>
</evidence>
<dbReference type="GO" id="GO:0046872">
    <property type="term" value="F:metal ion binding"/>
    <property type="evidence" value="ECO:0007669"/>
    <property type="project" value="UniProtKB-KW"/>
</dbReference>
<dbReference type="EMBL" id="JAEQNE010000007">
    <property type="protein sequence ID" value="MBL0393985.1"/>
    <property type="molecule type" value="Genomic_DNA"/>
</dbReference>
<evidence type="ECO:0000256" key="1">
    <source>
        <dbReference type="ARBA" id="ARBA00022617"/>
    </source>
</evidence>
<dbReference type="InterPro" id="IPR009056">
    <property type="entry name" value="Cyt_c-like_dom"/>
</dbReference>
<dbReference type="Proteomes" id="UP000599109">
    <property type="component" value="Unassembled WGS sequence"/>
</dbReference>
<reference evidence="7 8" key="1">
    <citation type="journal article" date="2017" name="Int. J. Syst. Evol. Microbiol.">
        <title>Ramlibacter monticola sp. nov., isolated from forest soil.</title>
        <authorList>
            <person name="Chaudhary D.K."/>
            <person name="Kim J."/>
        </authorList>
    </citation>
    <scope>NUCLEOTIDE SEQUENCE [LARGE SCALE GENOMIC DNA]</scope>
    <source>
        <strain evidence="7 8">KACC 19175</strain>
    </source>
</reference>
<feature type="chain" id="PRO_5037690418" evidence="5">
    <location>
        <begin position="19"/>
        <end position="101"/>
    </location>
</feature>
<keyword evidence="8" id="KW-1185">Reference proteome</keyword>
<keyword evidence="2 4" id="KW-0479">Metal-binding</keyword>
<sequence length="101" mass="10469">MKKLCITLAALAAGIASAQDNPEVEGKRLFTSGTPACILCHTLRDAGAEGAIGPSLDELKPDAARVAKAMKTGIGQMPAFSQLSDAQVQAVARYVEAASRR</sequence>
<evidence type="ECO:0000259" key="6">
    <source>
        <dbReference type="PROSITE" id="PS51007"/>
    </source>
</evidence>
<dbReference type="SUPFAM" id="SSF46626">
    <property type="entry name" value="Cytochrome c"/>
    <property type="match status" value="1"/>
</dbReference>
<dbReference type="GO" id="GO:0009055">
    <property type="term" value="F:electron transfer activity"/>
    <property type="evidence" value="ECO:0007669"/>
    <property type="project" value="InterPro"/>
</dbReference>
<organism evidence="7 8">
    <name type="scientific">Ramlibacter monticola</name>
    <dbReference type="NCBI Taxonomy" id="1926872"/>
    <lineage>
        <taxon>Bacteria</taxon>
        <taxon>Pseudomonadati</taxon>
        <taxon>Pseudomonadota</taxon>
        <taxon>Betaproteobacteria</taxon>
        <taxon>Burkholderiales</taxon>
        <taxon>Comamonadaceae</taxon>
        <taxon>Ramlibacter</taxon>
    </lineage>
</organism>
<evidence type="ECO:0000313" key="7">
    <source>
        <dbReference type="EMBL" id="MBL0393985.1"/>
    </source>
</evidence>